<sequence>MSSMLRFGACALVLAFAIPAPASAKRWKFEIINKSAAHVTSFRTQEDGKWSKNWLEENVAPGETFDMDFGTDEGDCSVRTRIAFSDKTHVDANIDYCNADKITVRNSGIVWE</sequence>
<proteinExistence type="predicted"/>
<accession>A0A5B2VG17</accession>
<reference evidence="2 3" key="1">
    <citation type="submission" date="2019-09" db="EMBL/GenBank/DDBJ databases">
        <title>Salinarimonas rosea gen. nov., sp. nov., a new member of the a-2 subgroup of the Proteobacteria.</title>
        <authorList>
            <person name="Liu J."/>
        </authorList>
    </citation>
    <scope>NUCLEOTIDE SEQUENCE [LARGE SCALE GENOMIC DNA]</scope>
    <source>
        <strain evidence="2 3">BN140002</strain>
    </source>
</reference>
<keyword evidence="3" id="KW-1185">Reference proteome</keyword>
<dbReference type="Proteomes" id="UP000323142">
    <property type="component" value="Unassembled WGS sequence"/>
</dbReference>
<evidence type="ECO:0000313" key="2">
    <source>
        <dbReference type="EMBL" id="KAA2237430.1"/>
    </source>
</evidence>
<keyword evidence="1" id="KW-0732">Signal</keyword>
<organism evidence="2 3">
    <name type="scientific">Salinarimonas soli</name>
    <dbReference type="NCBI Taxonomy" id="1638099"/>
    <lineage>
        <taxon>Bacteria</taxon>
        <taxon>Pseudomonadati</taxon>
        <taxon>Pseudomonadota</taxon>
        <taxon>Alphaproteobacteria</taxon>
        <taxon>Hyphomicrobiales</taxon>
        <taxon>Salinarimonadaceae</taxon>
        <taxon>Salinarimonas</taxon>
    </lineage>
</organism>
<name>A0A5B2VG17_9HYPH</name>
<protein>
    <submittedName>
        <fullName evidence="2">Uncharacterized protein</fullName>
    </submittedName>
</protein>
<comment type="caution">
    <text evidence="2">The sequence shown here is derived from an EMBL/GenBank/DDBJ whole genome shotgun (WGS) entry which is preliminary data.</text>
</comment>
<evidence type="ECO:0000313" key="3">
    <source>
        <dbReference type="Proteomes" id="UP000323142"/>
    </source>
</evidence>
<feature type="chain" id="PRO_5023035224" evidence="1">
    <location>
        <begin position="25"/>
        <end position="112"/>
    </location>
</feature>
<dbReference type="EMBL" id="VUOA01000019">
    <property type="protein sequence ID" value="KAA2237430.1"/>
    <property type="molecule type" value="Genomic_DNA"/>
</dbReference>
<feature type="signal peptide" evidence="1">
    <location>
        <begin position="1"/>
        <end position="24"/>
    </location>
</feature>
<dbReference type="AlphaFoldDB" id="A0A5B2VG17"/>
<evidence type="ECO:0000256" key="1">
    <source>
        <dbReference type="SAM" id="SignalP"/>
    </source>
</evidence>
<dbReference type="RefSeq" id="WP_149817227.1">
    <property type="nucleotide sequence ID" value="NZ_VUOA01000019.1"/>
</dbReference>
<dbReference type="OrthoDB" id="7306317at2"/>
<gene>
    <name evidence="2" type="ORF">F0L46_10570</name>
</gene>
<reference evidence="2 3" key="2">
    <citation type="submission" date="2019-09" db="EMBL/GenBank/DDBJ databases">
        <authorList>
            <person name="Jin C."/>
        </authorList>
    </citation>
    <scope>NUCLEOTIDE SEQUENCE [LARGE SCALE GENOMIC DNA]</scope>
    <source>
        <strain evidence="2 3">BN140002</strain>
    </source>
</reference>